<feature type="compositionally biased region" description="Polar residues" evidence="5">
    <location>
        <begin position="436"/>
        <end position="451"/>
    </location>
</feature>
<dbReference type="EC" id="3.1.3.48" evidence="2"/>
<feature type="compositionally biased region" description="Polar residues" evidence="5">
    <location>
        <begin position="386"/>
        <end position="395"/>
    </location>
</feature>
<dbReference type="InterPro" id="IPR003595">
    <property type="entry name" value="Tyr_Pase_cat"/>
</dbReference>
<dbReference type="Pfam" id="PF22785">
    <property type="entry name" value="Tc-R-P"/>
    <property type="match status" value="1"/>
</dbReference>
<feature type="domain" description="Tyrosine-protein phosphatase" evidence="6">
    <location>
        <begin position="172"/>
        <end position="330"/>
    </location>
</feature>
<dbReference type="PANTHER" id="PTHR23339">
    <property type="entry name" value="TYROSINE SPECIFIC PROTEIN PHOSPHATASE AND DUAL SPECIFICITY PROTEIN PHOSPHATASE"/>
    <property type="match status" value="1"/>
</dbReference>
<dbReference type="SMART" id="SM00404">
    <property type="entry name" value="PTPc_motif"/>
    <property type="match status" value="1"/>
</dbReference>
<dbReference type="AlphaFoldDB" id="A0A1R2B327"/>
<comment type="caution">
    <text evidence="8">The sequence shown here is derived from an EMBL/GenBank/DDBJ whole genome shotgun (WGS) entry which is preliminary data.</text>
</comment>
<dbReference type="OrthoDB" id="442453at2759"/>
<evidence type="ECO:0000256" key="5">
    <source>
        <dbReference type="SAM" id="MobiDB-lite"/>
    </source>
</evidence>
<sequence>MTANPPAEIIPNRLYWISDKTPPRNQANSYYFCIDNELVYQPFCSDFGPLNISMTYKFCIELEKLIKNQTYSSYKIYHYTTLNPQKRSNAAYLMGAFQILVLNRSAQESWNPFIPLPAFLDFRDAGYGGCTYRCTILHCLKGLEKAIQLGWFDYKKFNVHEYEFYEKVENGDWNWIIPNKMLAFASPSPASSDNDGFKVWTPEDYAPLFKSLGLSAVVRLNNKTYEAERFIQKGIKHYDLYFLDGSVPSDSIIKEFLRIAETESGGLAVHCKAGLGRTGTLIGIYAIKHFDFPAADFIGWIRLCRPGSVLGPQQQFLVEIESEVRKWGQEYRALKNDLKIISPDKREENKTAGMRKIDNKLEMSPAEHFVSIHGDYGQAERLVSAKKSNQSSPNSPALPIKTPASGRAQSHTPNSPVKNKPQSSNIFVKSAVRNITPGSMRSYNRKSPSFK</sequence>
<reference evidence="8 9" key="1">
    <citation type="submission" date="2016-11" db="EMBL/GenBank/DDBJ databases">
        <title>The macronuclear genome of Stentor coeruleus: a giant cell with tiny introns.</title>
        <authorList>
            <person name="Slabodnick M."/>
            <person name="Ruby J.G."/>
            <person name="Reiff S.B."/>
            <person name="Swart E.C."/>
            <person name="Gosai S."/>
            <person name="Prabakaran S."/>
            <person name="Witkowska E."/>
            <person name="Larue G.E."/>
            <person name="Fisher S."/>
            <person name="Freeman R.M."/>
            <person name="Gunawardena J."/>
            <person name="Chu W."/>
            <person name="Stover N.A."/>
            <person name="Gregory B.D."/>
            <person name="Nowacki M."/>
            <person name="Derisi J."/>
            <person name="Roy S.W."/>
            <person name="Marshall W.F."/>
            <person name="Sood P."/>
        </authorList>
    </citation>
    <scope>NUCLEOTIDE SEQUENCE [LARGE SCALE GENOMIC DNA]</scope>
    <source>
        <strain evidence="8">WM001</strain>
    </source>
</reference>
<evidence type="ECO:0000256" key="3">
    <source>
        <dbReference type="ARBA" id="ARBA00022801"/>
    </source>
</evidence>
<evidence type="ECO:0000313" key="9">
    <source>
        <dbReference type="Proteomes" id="UP000187209"/>
    </source>
</evidence>
<dbReference type="GO" id="GO:0004725">
    <property type="term" value="F:protein tyrosine phosphatase activity"/>
    <property type="evidence" value="ECO:0007669"/>
    <property type="project" value="UniProtKB-EC"/>
</dbReference>
<keyword evidence="9" id="KW-1185">Reference proteome</keyword>
<dbReference type="InterPro" id="IPR000387">
    <property type="entry name" value="Tyr_Pase_dom"/>
</dbReference>
<dbReference type="Gene3D" id="3.90.190.10">
    <property type="entry name" value="Protein tyrosine phosphatase superfamily"/>
    <property type="match status" value="2"/>
</dbReference>
<feature type="region of interest" description="Disordered" evidence="5">
    <location>
        <begin position="432"/>
        <end position="451"/>
    </location>
</feature>
<dbReference type="InterPro" id="IPR044506">
    <property type="entry name" value="CDC14_C"/>
</dbReference>
<dbReference type="FunFam" id="3.90.190.10:FF:000006">
    <property type="entry name" value="Dual specificity protein phosphatase CDC14B"/>
    <property type="match status" value="1"/>
</dbReference>
<name>A0A1R2B327_9CILI</name>
<dbReference type="Pfam" id="PF14671">
    <property type="entry name" value="DSPn"/>
    <property type="match status" value="1"/>
</dbReference>
<keyword evidence="3" id="KW-0378">Hydrolase</keyword>
<proteinExistence type="inferred from homology"/>
<dbReference type="CDD" id="cd14499">
    <property type="entry name" value="CDC14_C"/>
    <property type="match status" value="1"/>
</dbReference>
<feature type="region of interest" description="Disordered" evidence="5">
    <location>
        <begin position="383"/>
        <end position="427"/>
    </location>
</feature>
<feature type="domain" description="Tyrosine specific protein phosphatases" evidence="7">
    <location>
        <begin position="254"/>
        <end position="316"/>
    </location>
</feature>
<keyword evidence="4" id="KW-0904">Protein phosphatase</keyword>
<evidence type="ECO:0000259" key="6">
    <source>
        <dbReference type="PROSITE" id="PS50054"/>
    </source>
</evidence>
<dbReference type="InterPro" id="IPR016130">
    <property type="entry name" value="Tyr_Pase_AS"/>
</dbReference>
<dbReference type="PROSITE" id="PS50054">
    <property type="entry name" value="TYR_PHOSPHATASE_DUAL"/>
    <property type="match status" value="1"/>
</dbReference>
<comment type="similarity">
    <text evidence="1">Belongs to the protein-tyrosine phosphatase family. Non-receptor class CDC14 subfamily.</text>
</comment>
<accession>A0A1R2B327</accession>
<dbReference type="InterPro" id="IPR050561">
    <property type="entry name" value="PTP"/>
</dbReference>
<dbReference type="EMBL" id="MPUH01001017">
    <property type="protein sequence ID" value="OMJ71156.1"/>
    <property type="molecule type" value="Genomic_DNA"/>
</dbReference>
<dbReference type="PROSITE" id="PS00383">
    <property type="entry name" value="TYR_PHOSPHATASE_1"/>
    <property type="match status" value="1"/>
</dbReference>
<evidence type="ECO:0000256" key="1">
    <source>
        <dbReference type="ARBA" id="ARBA00007315"/>
    </source>
</evidence>
<gene>
    <name evidence="8" type="ORF">SteCoe_30700</name>
</gene>
<dbReference type="InterPro" id="IPR029260">
    <property type="entry name" value="DSPn"/>
</dbReference>
<organism evidence="8 9">
    <name type="scientific">Stentor coeruleus</name>
    <dbReference type="NCBI Taxonomy" id="5963"/>
    <lineage>
        <taxon>Eukaryota</taxon>
        <taxon>Sar</taxon>
        <taxon>Alveolata</taxon>
        <taxon>Ciliophora</taxon>
        <taxon>Postciliodesmatophora</taxon>
        <taxon>Heterotrichea</taxon>
        <taxon>Heterotrichida</taxon>
        <taxon>Stentoridae</taxon>
        <taxon>Stentor</taxon>
    </lineage>
</organism>
<feature type="compositionally biased region" description="Polar residues" evidence="5">
    <location>
        <begin position="407"/>
        <end position="427"/>
    </location>
</feature>
<protein>
    <recommendedName>
        <fullName evidence="2">protein-tyrosine-phosphatase</fullName>
        <ecNumber evidence="2">3.1.3.48</ecNumber>
    </recommendedName>
</protein>
<dbReference type="CDD" id="cd17657">
    <property type="entry name" value="CDC14_N"/>
    <property type="match status" value="1"/>
</dbReference>
<dbReference type="PROSITE" id="PS50056">
    <property type="entry name" value="TYR_PHOSPHATASE_2"/>
    <property type="match status" value="1"/>
</dbReference>
<dbReference type="SUPFAM" id="SSF52799">
    <property type="entry name" value="(Phosphotyrosine protein) phosphatases II"/>
    <property type="match status" value="2"/>
</dbReference>
<evidence type="ECO:0000256" key="2">
    <source>
        <dbReference type="ARBA" id="ARBA00013064"/>
    </source>
</evidence>
<dbReference type="InterPro" id="IPR020422">
    <property type="entry name" value="TYR_PHOSPHATASE_DUAL_dom"/>
</dbReference>
<evidence type="ECO:0000256" key="4">
    <source>
        <dbReference type="ARBA" id="ARBA00022912"/>
    </source>
</evidence>
<evidence type="ECO:0000259" key="7">
    <source>
        <dbReference type="PROSITE" id="PS50056"/>
    </source>
</evidence>
<dbReference type="Proteomes" id="UP000187209">
    <property type="component" value="Unassembled WGS sequence"/>
</dbReference>
<dbReference type="InterPro" id="IPR029021">
    <property type="entry name" value="Prot-tyrosine_phosphatase-like"/>
</dbReference>
<evidence type="ECO:0000313" key="8">
    <source>
        <dbReference type="EMBL" id="OMJ71156.1"/>
    </source>
</evidence>